<accession>A0A2P2NFW7</accession>
<sequence length="47" mass="5382">MMNLVIMSEKKKKGVPSIIYCIQSPRQDMWFALPTCASGRFITRYAA</sequence>
<dbReference type="AlphaFoldDB" id="A0A2P2NFW7"/>
<organism evidence="1">
    <name type="scientific">Rhizophora mucronata</name>
    <name type="common">Asiatic mangrove</name>
    <dbReference type="NCBI Taxonomy" id="61149"/>
    <lineage>
        <taxon>Eukaryota</taxon>
        <taxon>Viridiplantae</taxon>
        <taxon>Streptophyta</taxon>
        <taxon>Embryophyta</taxon>
        <taxon>Tracheophyta</taxon>
        <taxon>Spermatophyta</taxon>
        <taxon>Magnoliopsida</taxon>
        <taxon>eudicotyledons</taxon>
        <taxon>Gunneridae</taxon>
        <taxon>Pentapetalae</taxon>
        <taxon>rosids</taxon>
        <taxon>fabids</taxon>
        <taxon>Malpighiales</taxon>
        <taxon>Rhizophoraceae</taxon>
        <taxon>Rhizophora</taxon>
    </lineage>
</organism>
<evidence type="ECO:0000313" key="1">
    <source>
        <dbReference type="EMBL" id="MBX41362.1"/>
    </source>
</evidence>
<dbReference type="EMBL" id="GGEC01060878">
    <property type="protein sequence ID" value="MBX41362.1"/>
    <property type="molecule type" value="Transcribed_RNA"/>
</dbReference>
<protein>
    <submittedName>
        <fullName evidence="1">Uncharacterized protein</fullName>
    </submittedName>
</protein>
<name>A0A2P2NFW7_RHIMU</name>
<reference evidence="1" key="1">
    <citation type="submission" date="2018-02" db="EMBL/GenBank/DDBJ databases">
        <title>Rhizophora mucronata_Transcriptome.</title>
        <authorList>
            <person name="Meera S.P."/>
            <person name="Sreeshan A."/>
            <person name="Augustine A."/>
        </authorList>
    </citation>
    <scope>NUCLEOTIDE SEQUENCE</scope>
    <source>
        <tissue evidence="1">Leaf</tissue>
    </source>
</reference>
<proteinExistence type="predicted"/>